<sequence length="1243" mass="142475">MKSRPTIKTTSKSNSFLSTGPSIIQPMKGKRKIIQQNDNSIDLIRSSSKTNKQINENLSSLLETRNDLINQITRMEGELIRSHDLISNERQQLAIFGGDRMLDNSYSDENINQSMNNYYSYTNFKMSFQQSDKADVSTAIQNCLILQPFLKFLKDENQTCCPDESNNDLLNNQNEQNSITKSTEIPESCNDFRYFLLFLNSLEDESYSSFLKSSFSQIKWLSECNEIYQKVKTYVESKVFVEKFKSLTEQLFFARHEDITLFLYDPKMNEYISFTEESGFIQFSFETEKSILSTIIEKQIPEIVQSPPRHPSYSQHVDQIFNKRDQPFFAIPFGKFALVTIFRLDDPFNNEDLTVGKFYSTLMSPLFEMHVKNSFILMQSEYIKIIHAFEADLADKTTFDSLLPYILSILSTNVGANDANLFIVEDESFFTFDIDNDQISQKKYPRTGAPEFIVKRKKNIEIEKLNSETFERYDDRIDKWSENRSFLGFPIISDNAVIAVLCVSDKEGSNKFNKWDVDFLQRISNDLSLVLPSCIKNECSLNNGLNGCTLIDTFPATVQSFAFKTIEEKNSIEIISKTIQKLLNCEWLSIFLADDLTAEITRIVTLHDETVVDTNFLDLSFIKETFLNKKPINISEAKSLKNFKANNDISPGSFLFVLNDHDKEKKVGVFALNSKEENGRFNENSETVIEAVSGFIVYSIRVSNQSEEILNGKHSSMTMTNAFNVCESIINDKKPFEKLLTVLTELLSMEHFLVIRYNELKGLFDVVLHSEELTILRRKIESNDPLASQFSKMSDLTFINDFSTCSYQTSMIADFFPIFKQLIISKIDKKCQLVCIFAGRNAASNYKMLFKYFSPLLKIFYKTFSLNNEVEYVEIEELNKIDLYRSNSNDIKLTELDFDAESLGDGKKDVAVLMMFERLNLFKAIGTNVEQFASFLIKARHSYKSEVPFHNYKHALDATQMMFLMLSQVNQPKINGNNDTKSDNKDEVTSNSKDKITRVNFGKSSDSKKDGNFTSKKSENSTEVRLNDNNAVFSPVQCASLMLAALLHDVSHEGFDSSFLKKSFSPYVFIFGPTSILEHLHASTAVSLLQDFLIYERSGMNQNENFWTTLTESIIATDISQISDFLIAIQSISKSFDKKNDEHLMMLSKLLIQIANAARCFRPFDISKKFAQSLAEEKARQNEAALESQLKPDEVKKVNESEIGFIDSNVSPLVQALCEIDGNFVFLMERLKETRLSWSNLNE</sequence>
<dbReference type="PANTHER" id="PTHR11347">
    <property type="entry name" value="CYCLIC NUCLEOTIDE PHOSPHODIESTERASE"/>
    <property type="match status" value="1"/>
</dbReference>
<evidence type="ECO:0000256" key="2">
    <source>
        <dbReference type="ARBA" id="ARBA00022801"/>
    </source>
</evidence>
<dbReference type="InterPro" id="IPR029016">
    <property type="entry name" value="GAF-like_dom_sf"/>
</dbReference>
<feature type="domain" description="PDEase" evidence="5">
    <location>
        <begin position="873"/>
        <end position="1243"/>
    </location>
</feature>
<feature type="region of interest" description="Disordered" evidence="4">
    <location>
        <begin position="974"/>
        <end position="1022"/>
    </location>
</feature>
<feature type="region of interest" description="Disordered" evidence="4">
    <location>
        <begin position="1"/>
        <end position="21"/>
    </location>
</feature>
<keyword evidence="3" id="KW-0175">Coiled coil</keyword>
<proteinExistence type="predicted"/>
<evidence type="ECO:0000313" key="6">
    <source>
        <dbReference type="EMBL" id="KAK8900522.1"/>
    </source>
</evidence>
<dbReference type="Pfam" id="PF01590">
    <property type="entry name" value="GAF"/>
    <property type="match status" value="1"/>
</dbReference>
<dbReference type="SUPFAM" id="SSF109604">
    <property type="entry name" value="HD-domain/PDEase-like"/>
    <property type="match status" value="1"/>
</dbReference>
<organism evidence="6 7">
    <name type="scientific">Tritrichomonas musculus</name>
    <dbReference type="NCBI Taxonomy" id="1915356"/>
    <lineage>
        <taxon>Eukaryota</taxon>
        <taxon>Metamonada</taxon>
        <taxon>Parabasalia</taxon>
        <taxon>Tritrichomonadida</taxon>
        <taxon>Tritrichomonadidae</taxon>
        <taxon>Tritrichomonas</taxon>
    </lineage>
</organism>
<dbReference type="InterPro" id="IPR003018">
    <property type="entry name" value="GAF"/>
</dbReference>
<gene>
    <name evidence="6" type="ORF">M9Y10_002849</name>
</gene>
<feature type="compositionally biased region" description="Basic and acidic residues" evidence="4">
    <location>
        <begin position="980"/>
        <end position="997"/>
    </location>
</feature>
<evidence type="ECO:0000256" key="3">
    <source>
        <dbReference type="SAM" id="Coils"/>
    </source>
</evidence>
<evidence type="ECO:0000313" key="7">
    <source>
        <dbReference type="Proteomes" id="UP001470230"/>
    </source>
</evidence>
<feature type="compositionally biased region" description="Basic and acidic residues" evidence="4">
    <location>
        <begin position="1005"/>
        <end position="1022"/>
    </location>
</feature>
<dbReference type="SUPFAM" id="SSF55781">
    <property type="entry name" value="GAF domain-like"/>
    <property type="match status" value="3"/>
</dbReference>
<dbReference type="EMBL" id="JAPFFF010000001">
    <property type="protein sequence ID" value="KAK8900522.1"/>
    <property type="molecule type" value="Genomic_DNA"/>
</dbReference>
<keyword evidence="2" id="KW-0378">Hydrolase</keyword>
<accession>A0ABR2LBC9</accession>
<feature type="coiled-coil region" evidence="3">
    <location>
        <begin position="51"/>
        <end position="78"/>
    </location>
</feature>
<dbReference type="InterPro" id="IPR036971">
    <property type="entry name" value="PDEase_catalytic_dom_sf"/>
</dbReference>
<dbReference type="PROSITE" id="PS51845">
    <property type="entry name" value="PDEASE_I_2"/>
    <property type="match status" value="1"/>
</dbReference>
<keyword evidence="1" id="KW-0479">Metal-binding</keyword>
<name>A0ABR2LBC9_9EUKA</name>
<evidence type="ECO:0000256" key="1">
    <source>
        <dbReference type="ARBA" id="ARBA00022723"/>
    </source>
</evidence>
<dbReference type="Pfam" id="PF00233">
    <property type="entry name" value="PDEase_I"/>
    <property type="match status" value="1"/>
</dbReference>
<reference evidence="6 7" key="1">
    <citation type="submission" date="2024-04" db="EMBL/GenBank/DDBJ databases">
        <title>Tritrichomonas musculus Genome.</title>
        <authorList>
            <person name="Alves-Ferreira E."/>
            <person name="Grigg M."/>
            <person name="Lorenzi H."/>
            <person name="Galac M."/>
        </authorList>
    </citation>
    <scope>NUCLEOTIDE SEQUENCE [LARGE SCALE GENOMIC DNA]</scope>
    <source>
        <strain evidence="6 7">EAF2021</strain>
    </source>
</reference>
<evidence type="ECO:0000259" key="5">
    <source>
        <dbReference type="PROSITE" id="PS51845"/>
    </source>
</evidence>
<keyword evidence="7" id="KW-1185">Reference proteome</keyword>
<dbReference type="Proteomes" id="UP001470230">
    <property type="component" value="Unassembled WGS sequence"/>
</dbReference>
<dbReference type="Gene3D" id="3.30.450.40">
    <property type="match status" value="2"/>
</dbReference>
<comment type="caution">
    <text evidence="6">The sequence shown here is derived from an EMBL/GenBank/DDBJ whole genome shotgun (WGS) entry which is preliminary data.</text>
</comment>
<dbReference type="InterPro" id="IPR002073">
    <property type="entry name" value="PDEase_catalytic_dom"/>
</dbReference>
<dbReference type="Gene3D" id="1.10.1300.10">
    <property type="entry name" value="3'5'-cyclic nucleotide phosphodiesterase, catalytic domain"/>
    <property type="match status" value="1"/>
</dbReference>
<protein>
    <recommendedName>
        <fullName evidence="5">PDEase domain-containing protein</fullName>
    </recommendedName>
</protein>
<evidence type="ECO:0000256" key="4">
    <source>
        <dbReference type="SAM" id="MobiDB-lite"/>
    </source>
</evidence>